<evidence type="ECO:0000256" key="1">
    <source>
        <dbReference type="SAM" id="Coils"/>
    </source>
</evidence>
<keyword evidence="1" id="KW-0175">Coiled coil</keyword>
<reference evidence="3" key="1">
    <citation type="submission" date="2019-02" db="EMBL/GenBank/DDBJ databases">
        <title>A novel Candidatus Liberibacter species associated with the New Zealand native fuchsia psyllid, Ctenarytaina fuchsiae.</title>
        <authorList>
            <person name="Thompson S.M."/>
            <person name="Jorgensen N."/>
            <person name="David C."/>
            <person name="Bulman S.R."/>
            <person name="Smith G.R."/>
        </authorList>
    </citation>
    <scope>NUCLEOTIDE SEQUENCE</scope>
    <source>
        <strain evidence="3">Oxford</strain>
    </source>
</reference>
<feature type="region of interest" description="Disordered" evidence="2">
    <location>
        <begin position="449"/>
        <end position="472"/>
    </location>
</feature>
<dbReference type="AlphaFoldDB" id="A0A937AFX0"/>
<evidence type="ECO:0000313" key="3">
    <source>
        <dbReference type="EMBL" id="MBL0849323.1"/>
    </source>
</evidence>
<feature type="compositionally biased region" description="Polar residues" evidence="2">
    <location>
        <begin position="455"/>
        <end position="472"/>
    </location>
</feature>
<comment type="caution">
    <text evidence="3">The sequence shown here is derived from an EMBL/GenBank/DDBJ whole genome shotgun (WGS) entry which is preliminary data.</text>
</comment>
<evidence type="ECO:0000256" key="2">
    <source>
        <dbReference type="SAM" id="MobiDB-lite"/>
    </source>
</evidence>
<feature type="coiled-coil region" evidence="1">
    <location>
        <begin position="47"/>
        <end position="93"/>
    </location>
</feature>
<name>A0A937AFX0_9HYPH</name>
<proteinExistence type="predicted"/>
<protein>
    <submittedName>
        <fullName evidence="3">Uncharacterized protein</fullName>
    </submittedName>
</protein>
<gene>
    <name evidence="3" type="ORF">EU981_04550</name>
</gene>
<dbReference type="Proteomes" id="UP000736856">
    <property type="component" value="Unassembled WGS sequence"/>
</dbReference>
<organism evidence="3 4">
    <name type="scientific">Candidatus Liberibacter ctenarytainae</name>
    <dbReference type="NCBI Taxonomy" id="2020335"/>
    <lineage>
        <taxon>Bacteria</taxon>
        <taxon>Pseudomonadati</taxon>
        <taxon>Pseudomonadota</taxon>
        <taxon>Alphaproteobacteria</taxon>
        <taxon>Hyphomicrobiales</taxon>
        <taxon>Rhizobiaceae</taxon>
        <taxon>Liberibacter</taxon>
    </lineage>
</organism>
<accession>A0A937AFX0</accession>
<dbReference type="EMBL" id="SEOL01000010">
    <property type="protein sequence ID" value="MBL0849323.1"/>
    <property type="molecule type" value="Genomic_DNA"/>
</dbReference>
<evidence type="ECO:0000313" key="4">
    <source>
        <dbReference type="Proteomes" id="UP000736856"/>
    </source>
</evidence>
<sequence length="472" mass="54089">MGFAPKMQTHQRGRNMNNRLLASVVVLTLFLNSGCSFEAKKHNLDGLQKHNNEIPSHKRQKKKMSLEEAKQILQEAEQSVQETKVVIRKAQKKHLTLEEMLEAKAKARKIYALFTTIPSGLFSSTDTSIGAQYNGLYHRFGGAINTLSSIIHTEVFSFSQDLVDTTARVENKLRSSLDIAEQVVSRYPSPHLIKLKDNIEAKLSEVKQESVDHADQTIQRIKEGFKDISQYKEKAIESRKRKLFDDSFKWRIHILDSLDRLGELLRLQDTILSDIKGNMSAVLSSSMNFGRILHMTRRGMNDEHTIAKEQELEQVKSLSVNARVSKGQELAIEAERDILQARAHHKKGDIEAAYRLYDRDGFILERASWYFVRLKESEFGEVLPNIEAPLRDEDIEALRDEASVYTSKFRLADREKNDQFIRGISKRLLKIELSLKGAEALLKRAEKVLRHHNRPQTSEQEQRQSSKASLAD</sequence>